<dbReference type="SUPFAM" id="SSF57667">
    <property type="entry name" value="beta-beta-alpha zinc fingers"/>
    <property type="match status" value="2"/>
</dbReference>
<dbReference type="GO" id="GO:0005634">
    <property type="term" value="C:nucleus"/>
    <property type="evidence" value="ECO:0007669"/>
    <property type="project" value="TreeGrafter"/>
</dbReference>
<dbReference type="OrthoDB" id="6077919at2759"/>
<dbReference type="AlphaFoldDB" id="A0A8S1C6B9"/>
<keyword evidence="1" id="KW-0479">Metal-binding</keyword>
<dbReference type="Gene3D" id="3.30.160.60">
    <property type="entry name" value="Classic Zinc Finger"/>
    <property type="match status" value="3"/>
</dbReference>
<dbReference type="InterPro" id="IPR052795">
    <property type="entry name" value="RREB1"/>
</dbReference>
<keyword evidence="1" id="KW-0862">Zinc</keyword>
<feature type="domain" description="C2H2-type" evidence="2">
    <location>
        <begin position="42"/>
        <end position="69"/>
    </location>
</feature>
<gene>
    <name evidence="3" type="ORF">CLODIP_2_CD03634</name>
</gene>
<organism evidence="3 4">
    <name type="scientific">Cloeon dipterum</name>
    <dbReference type="NCBI Taxonomy" id="197152"/>
    <lineage>
        <taxon>Eukaryota</taxon>
        <taxon>Metazoa</taxon>
        <taxon>Ecdysozoa</taxon>
        <taxon>Arthropoda</taxon>
        <taxon>Hexapoda</taxon>
        <taxon>Insecta</taxon>
        <taxon>Pterygota</taxon>
        <taxon>Palaeoptera</taxon>
        <taxon>Ephemeroptera</taxon>
        <taxon>Pisciforma</taxon>
        <taxon>Baetidae</taxon>
        <taxon>Cloeon</taxon>
    </lineage>
</organism>
<protein>
    <recommendedName>
        <fullName evidence="2">C2H2-type domain-containing protein</fullName>
    </recommendedName>
</protein>
<dbReference type="InterPro" id="IPR036236">
    <property type="entry name" value="Znf_C2H2_sf"/>
</dbReference>
<dbReference type="SMART" id="SM00355">
    <property type="entry name" value="ZnF_C2H2"/>
    <property type="match status" value="5"/>
</dbReference>
<dbReference type="Pfam" id="PF00096">
    <property type="entry name" value="zf-C2H2"/>
    <property type="match status" value="1"/>
</dbReference>
<evidence type="ECO:0000313" key="4">
    <source>
        <dbReference type="Proteomes" id="UP000494165"/>
    </source>
</evidence>
<dbReference type="Proteomes" id="UP000494165">
    <property type="component" value="Unassembled WGS sequence"/>
</dbReference>
<feature type="domain" description="C2H2-type" evidence="2">
    <location>
        <begin position="70"/>
        <end position="98"/>
    </location>
</feature>
<dbReference type="GO" id="GO:0000978">
    <property type="term" value="F:RNA polymerase II cis-regulatory region sequence-specific DNA binding"/>
    <property type="evidence" value="ECO:0007669"/>
    <property type="project" value="TreeGrafter"/>
</dbReference>
<comment type="caution">
    <text evidence="3">The sequence shown here is derived from an EMBL/GenBank/DDBJ whole genome shotgun (WGS) entry which is preliminary data.</text>
</comment>
<dbReference type="GO" id="GO:0008270">
    <property type="term" value="F:zinc ion binding"/>
    <property type="evidence" value="ECO:0007669"/>
    <property type="project" value="UniProtKB-KW"/>
</dbReference>
<dbReference type="GO" id="GO:0001228">
    <property type="term" value="F:DNA-binding transcription activator activity, RNA polymerase II-specific"/>
    <property type="evidence" value="ECO:0007669"/>
    <property type="project" value="TreeGrafter"/>
</dbReference>
<dbReference type="PANTHER" id="PTHR46451:SF1">
    <property type="entry name" value="RAS-RESPONSIVE ELEMENT-BINDING PROTEIN 1"/>
    <property type="match status" value="1"/>
</dbReference>
<dbReference type="PROSITE" id="PS50157">
    <property type="entry name" value="ZINC_FINGER_C2H2_2"/>
    <property type="match status" value="4"/>
</dbReference>
<keyword evidence="1" id="KW-0863">Zinc-finger</keyword>
<feature type="domain" description="C2H2-type" evidence="2">
    <location>
        <begin position="13"/>
        <end position="40"/>
    </location>
</feature>
<reference evidence="3 4" key="1">
    <citation type="submission" date="2020-04" db="EMBL/GenBank/DDBJ databases">
        <authorList>
            <person name="Alioto T."/>
            <person name="Alioto T."/>
            <person name="Gomez Garrido J."/>
        </authorList>
    </citation>
    <scope>NUCLEOTIDE SEQUENCE [LARGE SCALE GENOMIC DNA]</scope>
</reference>
<dbReference type="PANTHER" id="PTHR46451">
    <property type="entry name" value="RAS-RESPONSIVE ELEMENT-BINDING PROTEIN 1"/>
    <property type="match status" value="1"/>
</dbReference>
<feature type="domain" description="C2H2-type" evidence="2">
    <location>
        <begin position="245"/>
        <end position="272"/>
    </location>
</feature>
<name>A0A8S1C6B9_9INSE</name>
<dbReference type="EMBL" id="CADEPI010000017">
    <property type="protein sequence ID" value="CAB3364823.1"/>
    <property type="molecule type" value="Genomic_DNA"/>
</dbReference>
<proteinExistence type="predicted"/>
<keyword evidence="4" id="KW-1185">Reference proteome</keyword>
<evidence type="ECO:0000256" key="1">
    <source>
        <dbReference type="PROSITE-ProRule" id="PRU00042"/>
    </source>
</evidence>
<dbReference type="PROSITE" id="PS00028">
    <property type="entry name" value="ZINC_FINGER_C2H2_1"/>
    <property type="match status" value="4"/>
</dbReference>
<dbReference type="InterPro" id="IPR013087">
    <property type="entry name" value="Znf_C2H2_type"/>
</dbReference>
<evidence type="ECO:0000313" key="3">
    <source>
        <dbReference type="EMBL" id="CAB3364823.1"/>
    </source>
</evidence>
<accession>A0A8S1C6B9</accession>
<evidence type="ECO:0000259" key="2">
    <source>
        <dbReference type="PROSITE" id="PS50157"/>
    </source>
</evidence>
<sequence length="302" mass="34543">MNISTAGCVPYELKCLLCPMVFPNLRALRGHAKDHTQTCPPYKCHICPFFSNNKIALQRHIQTHKGDQPYKCGLCNDLFSSKYNCKRHLLKIHAITSEEQVLSLLTENQQTPDCEENWTPPAAEATAEKDQEEFMQHFSAILSIKALASLSIGVPPIWNAEPFLKQYQLLTSEADLATNEDYPLDLTVKRNEKTVTTYSERDHENFNGSAAFFVETIYNSPDEEGEKFKRAKTHASAYSRAPNRVECPVCKATFPWFSSLKRHMLVHTGEKPFHCHVCRLKCSSKSNCLRHEKRKHSQIRKT</sequence>